<comment type="caution">
    <text evidence="2">The sequence shown here is derived from an EMBL/GenBank/DDBJ whole genome shotgun (WGS) entry which is preliminary data.</text>
</comment>
<reference evidence="2" key="2">
    <citation type="submission" date="2020-09" db="EMBL/GenBank/DDBJ databases">
        <authorList>
            <person name="Sun Q."/>
            <person name="Ohkuma M."/>
        </authorList>
    </citation>
    <scope>NUCLEOTIDE SEQUENCE</scope>
    <source>
        <strain evidence="2">JCM 4125</strain>
    </source>
</reference>
<evidence type="ECO:0000313" key="2">
    <source>
        <dbReference type="EMBL" id="GGT97647.1"/>
    </source>
</evidence>
<dbReference type="AlphaFoldDB" id="A0A918HRF1"/>
<feature type="compositionally biased region" description="Basic and acidic residues" evidence="1">
    <location>
        <begin position="68"/>
        <end position="78"/>
    </location>
</feature>
<protein>
    <recommendedName>
        <fullName evidence="4">Transposase</fullName>
    </recommendedName>
</protein>
<feature type="region of interest" description="Disordered" evidence="1">
    <location>
        <begin position="35"/>
        <end position="78"/>
    </location>
</feature>
<dbReference type="Proteomes" id="UP000646776">
    <property type="component" value="Unassembled WGS sequence"/>
</dbReference>
<gene>
    <name evidence="2" type="ORF">GCM10010226_88910</name>
</gene>
<accession>A0A918HRF1</accession>
<evidence type="ECO:0000256" key="1">
    <source>
        <dbReference type="SAM" id="MobiDB-lite"/>
    </source>
</evidence>
<sequence>MQDATAVRAAGITGCFQHFDPVEVLLDDGYPGLSRDYPGRALTPPRKRPGALSLRQLEVAGQRADVTGSRDAHAGRGR</sequence>
<keyword evidence="3" id="KW-1185">Reference proteome</keyword>
<evidence type="ECO:0000313" key="3">
    <source>
        <dbReference type="Proteomes" id="UP000646776"/>
    </source>
</evidence>
<name>A0A918HRF1_9ACTN</name>
<reference evidence="2" key="1">
    <citation type="journal article" date="2014" name="Int. J. Syst. Evol. Microbiol.">
        <title>Complete genome sequence of Corynebacterium casei LMG S-19264T (=DSM 44701T), isolated from a smear-ripened cheese.</title>
        <authorList>
            <consortium name="US DOE Joint Genome Institute (JGI-PGF)"/>
            <person name="Walter F."/>
            <person name="Albersmeier A."/>
            <person name="Kalinowski J."/>
            <person name="Ruckert C."/>
        </authorList>
    </citation>
    <scope>NUCLEOTIDE SEQUENCE</scope>
    <source>
        <strain evidence="2">JCM 4125</strain>
    </source>
</reference>
<dbReference type="EMBL" id="BMSA01000054">
    <property type="protein sequence ID" value="GGT97647.1"/>
    <property type="molecule type" value="Genomic_DNA"/>
</dbReference>
<proteinExistence type="predicted"/>
<evidence type="ECO:0008006" key="4">
    <source>
        <dbReference type="Google" id="ProtNLM"/>
    </source>
</evidence>
<organism evidence="2 3">
    <name type="scientific">Streptomyces phaeofaciens</name>
    <dbReference type="NCBI Taxonomy" id="68254"/>
    <lineage>
        <taxon>Bacteria</taxon>
        <taxon>Bacillati</taxon>
        <taxon>Actinomycetota</taxon>
        <taxon>Actinomycetes</taxon>
        <taxon>Kitasatosporales</taxon>
        <taxon>Streptomycetaceae</taxon>
        <taxon>Streptomyces</taxon>
    </lineage>
</organism>